<evidence type="ECO:0000256" key="1">
    <source>
        <dbReference type="SAM" id="MobiDB-lite"/>
    </source>
</evidence>
<proteinExistence type="predicted"/>
<accession>A0A124BRV8</accession>
<keyword evidence="3" id="KW-1185">Reference proteome</keyword>
<name>A0A124BRV8_9DEIO</name>
<sequence length="55" mass="5741">MPLDGGYVTQGRDLLLHTGAGTRQAGLLLPLERRGAQDGPGGLTLRADGRAQETL</sequence>
<evidence type="ECO:0000313" key="2">
    <source>
        <dbReference type="EMBL" id="GAQ22440.1"/>
    </source>
</evidence>
<dbReference type="Proteomes" id="UP000056209">
    <property type="component" value="Unassembled WGS sequence"/>
</dbReference>
<dbReference type="EMBL" id="BCMS01000001">
    <property type="protein sequence ID" value="GAQ22440.1"/>
    <property type="molecule type" value="Genomic_DNA"/>
</dbReference>
<feature type="region of interest" description="Disordered" evidence="1">
    <location>
        <begin position="31"/>
        <end position="55"/>
    </location>
</feature>
<reference evidence="3" key="1">
    <citation type="submission" date="2015-11" db="EMBL/GenBank/DDBJ databases">
        <title>Draft Genome Sequence of the Radioresistant Bacterium Deinococcus grandis, Isolated from Freshwater Fish in Japan.</title>
        <authorList>
            <person name="Satoh K."/>
            <person name="Onodera T."/>
            <person name="Omoso K."/>
            <person name="Takeda-Yano K."/>
            <person name="Katayama T."/>
            <person name="Oono Y."/>
            <person name="Narumi I."/>
        </authorList>
    </citation>
    <scope>NUCLEOTIDE SEQUENCE [LARGE SCALE GENOMIC DNA]</scope>
    <source>
        <strain evidence="3">ATCC 43672</strain>
    </source>
</reference>
<protein>
    <submittedName>
        <fullName evidence="2">Actin patch protein 1</fullName>
    </submittedName>
</protein>
<dbReference type="AlphaFoldDB" id="A0A124BRV8"/>
<comment type="caution">
    <text evidence="2">The sequence shown here is derived from an EMBL/GenBank/DDBJ whole genome shotgun (WGS) entry which is preliminary data.</text>
</comment>
<organism evidence="2 3">
    <name type="scientific">Deinococcus grandis</name>
    <dbReference type="NCBI Taxonomy" id="57498"/>
    <lineage>
        <taxon>Bacteria</taxon>
        <taxon>Thermotogati</taxon>
        <taxon>Deinococcota</taxon>
        <taxon>Deinococci</taxon>
        <taxon>Deinococcales</taxon>
        <taxon>Deinococcaceae</taxon>
        <taxon>Deinococcus</taxon>
    </lineage>
</organism>
<gene>
    <name evidence="2" type="ORF">DEIGR_102466</name>
</gene>
<evidence type="ECO:0000313" key="3">
    <source>
        <dbReference type="Proteomes" id="UP000056209"/>
    </source>
</evidence>